<dbReference type="RefSeq" id="WP_083180326.1">
    <property type="nucleotide sequence ID" value="NZ_CP014167.1"/>
</dbReference>
<dbReference type="Proteomes" id="UP000092573">
    <property type="component" value="Chromosome"/>
</dbReference>
<dbReference type="OrthoDB" id="2608266at2"/>
<dbReference type="STRING" id="1462996.AWM70_14695"/>
<keyword evidence="2" id="KW-1185">Reference proteome</keyword>
<gene>
    <name evidence="1" type="ORF">AWM70_14695</name>
</gene>
<evidence type="ECO:0000313" key="1">
    <source>
        <dbReference type="EMBL" id="ANS75691.1"/>
    </source>
</evidence>
<proteinExistence type="predicted"/>
<protein>
    <submittedName>
        <fullName evidence="1">Uncharacterized protein</fullName>
    </submittedName>
</protein>
<dbReference type="EMBL" id="CP014167">
    <property type="protein sequence ID" value="ANS75691.1"/>
    <property type="molecule type" value="Genomic_DNA"/>
</dbReference>
<sequence length="328" mass="37283">MAEWVKYRVDLRLVGRLTQIPDSQKIFGALMYRYAEYTSGDKTAAFVAAVKESSYGFMLSNLMPKGYLPMPQTYVLSRLMSTLKEPDKSFYKLLKKRLFAPIERMEQIVSRPGNLPDPYIEVEQTQQIHAAIDSKRYNFPALDPNLYSVPEVVVREVTASTDEKKPEARARFIQDFSFYIGLEKRSEHDIMIEMLHHAKTSGRAFVLGARSSQGLNTFEIVGIHEETHKSSVGEGFYLNLGMLLLRNIDFSKSSLKLFTSERRPFSSKLGWDESMKGRFISFIESGSVVYVNHTIETAGGCVPSPFHQKEIVFGRAYLYPLAGLEAVK</sequence>
<dbReference type="KEGG" id="pyg:AWM70_14695"/>
<dbReference type="AlphaFoldDB" id="A0A1B1N2N3"/>
<organism evidence="1 2">
    <name type="scientific">Paenibacillus yonginensis</name>
    <dbReference type="NCBI Taxonomy" id="1462996"/>
    <lineage>
        <taxon>Bacteria</taxon>
        <taxon>Bacillati</taxon>
        <taxon>Bacillota</taxon>
        <taxon>Bacilli</taxon>
        <taxon>Bacillales</taxon>
        <taxon>Paenibacillaceae</taxon>
        <taxon>Paenibacillus</taxon>
    </lineage>
</organism>
<evidence type="ECO:0000313" key="2">
    <source>
        <dbReference type="Proteomes" id="UP000092573"/>
    </source>
</evidence>
<reference evidence="1 2" key="1">
    <citation type="submission" date="2016-01" db="EMBL/GenBank/DDBJ databases">
        <title>Complete Genome Sequence of Paenibacillus yonginensis DCY84, a novel Plant Growth-Promoting Bacteria with Elicitation of Induced Systemic Resistance.</title>
        <authorList>
            <person name="Kim Y.J."/>
            <person name="Yang D.C."/>
            <person name="Sukweenadhi J."/>
        </authorList>
    </citation>
    <scope>NUCLEOTIDE SEQUENCE [LARGE SCALE GENOMIC DNA]</scope>
    <source>
        <strain evidence="1 2">DCY84</strain>
    </source>
</reference>
<accession>A0A1B1N2N3</accession>
<name>A0A1B1N2N3_9BACL</name>